<dbReference type="NCBIfam" id="TIGR00138">
    <property type="entry name" value="rsmG_gidB"/>
    <property type="match status" value="1"/>
</dbReference>
<dbReference type="SUPFAM" id="SSF53335">
    <property type="entry name" value="S-adenosyl-L-methionine-dependent methyltransferases"/>
    <property type="match status" value="1"/>
</dbReference>
<keyword evidence="2 6" id="KW-0698">rRNA processing</keyword>
<keyword evidence="5 6" id="KW-0949">S-adenosyl-L-methionine</keyword>
<name>A0A845V2K2_9GAMM</name>
<dbReference type="InterPro" id="IPR003682">
    <property type="entry name" value="rRNA_ssu_MeTfrase_G"/>
</dbReference>
<evidence type="ECO:0000256" key="3">
    <source>
        <dbReference type="ARBA" id="ARBA00022603"/>
    </source>
</evidence>
<dbReference type="InterPro" id="IPR029063">
    <property type="entry name" value="SAM-dependent_MTases_sf"/>
</dbReference>
<dbReference type="AlphaFoldDB" id="A0A845V2K2"/>
<sequence length="217" mass="23991">MDESLSLPRSLENCRGQLGEGLDRLGLAGPARQEDLQLRFLALMQRWNRSFNLTALSEPGEMVARHLLDSLALLPYLRGSRFVDAGTGPGLPGVPLAIACPDCHFVLLDSNGKKIRFLNQVRRDLGLGNIEPVQARLEDYRSESVPDAILARALAPLERLVGWTGYWLDRGVPLLAMKGDLSESERRAVPAPYNVSLVELEIPGLRARRCLATVEKQ</sequence>
<dbReference type="GO" id="GO:0005829">
    <property type="term" value="C:cytosol"/>
    <property type="evidence" value="ECO:0007669"/>
    <property type="project" value="TreeGrafter"/>
</dbReference>
<comment type="catalytic activity">
    <reaction evidence="6">
        <text>guanosine(527) in 16S rRNA + S-adenosyl-L-methionine = N(7)-methylguanosine(527) in 16S rRNA + S-adenosyl-L-homocysteine</text>
        <dbReference type="Rhea" id="RHEA:42732"/>
        <dbReference type="Rhea" id="RHEA-COMP:10209"/>
        <dbReference type="Rhea" id="RHEA-COMP:10210"/>
        <dbReference type="ChEBI" id="CHEBI:57856"/>
        <dbReference type="ChEBI" id="CHEBI:59789"/>
        <dbReference type="ChEBI" id="CHEBI:74269"/>
        <dbReference type="ChEBI" id="CHEBI:74480"/>
        <dbReference type="EC" id="2.1.1.170"/>
    </reaction>
</comment>
<dbReference type="CDD" id="cd02440">
    <property type="entry name" value="AdoMet_MTases"/>
    <property type="match status" value="1"/>
</dbReference>
<evidence type="ECO:0000313" key="7">
    <source>
        <dbReference type="EMBL" id="NDY94235.1"/>
    </source>
</evidence>
<dbReference type="RefSeq" id="WP_164208972.1">
    <property type="nucleotide sequence ID" value="NZ_JAAGSC010000023.1"/>
</dbReference>
<dbReference type="PANTHER" id="PTHR31760:SF0">
    <property type="entry name" value="S-ADENOSYL-L-METHIONINE-DEPENDENT METHYLTRANSFERASES SUPERFAMILY PROTEIN"/>
    <property type="match status" value="1"/>
</dbReference>
<evidence type="ECO:0000256" key="4">
    <source>
        <dbReference type="ARBA" id="ARBA00022679"/>
    </source>
</evidence>
<accession>A0A845V2K2</accession>
<keyword evidence="1 6" id="KW-0963">Cytoplasm</keyword>
<comment type="caution">
    <text evidence="6">Lacks conserved residue(s) required for the propagation of feature annotation.</text>
</comment>
<reference evidence="7 8" key="1">
    <citation type="submission" date="2020-02" db="EMBL/GenBank/DDBJ databases">
        <authorList>
            <person name="Zhang X.-Y."/>
        </authorList>
    </citation>
    <scope>NUCLEOTIDE SEQUENCE [LARGE SCALE GENOMIC DNA]</scope>
    <source>
        <strain evidence="7 8">C33</strain>
    </source>
</reference>
<evidence type="ECO:0000256" key="6">
    <source>
        <dbReference type="HAMAP-Rule" id="MF_00074"/>
    </source>
</evidence>
<gene>
    <name evidence="6 7" type="primary">rsmG</name>
    <name evidence="7" type="ORF">G3I74_00630</name>
</gene>
<dbReference type="HAMAP" id="MF_00074">
    <property type="entry name" value="16SrRNA_methyltr_G"/>
    <property type="match status" value="1"/>
</dbReference>
<protein>
    <recommendedName>
        <fullName evidence="6">Ribosomal RNA small subunit methyltransferase G</fullName>
        <ecNumber evidence="6">2.1.1.170</ecNumber>
    </recommendedName>
    <alternativeName>
        <fullName evidence="6">16S rRNA 7-methylguanosine methyltransferase</fullName>
        <shortName evidence="6">16S rRNA m7G methyltransferase</shortName>
    </alternativeName>
</protein>
<evidence type="ECO:0000256" key="2">
    <source>
        <dbReference type="ARBA" id="ARBA00022552"/>
    </source>
</evidence>
<dbReference type="PIRSF" id="PIRSF003078">
    <property type="entry name" value="GidB"/>
    <property type="match status" value="1"/>
</dbReference>
<proteinExistence type="inferred from homology"/>
<feature type="binding site" evidence="6">
    <location>
        <position position="86"/>
    </location>
    <ligand>
        <name>S-adenosyl-L-methionine</name>
        <dbReference type="ChEBI" id="CHEBI:59789"/>
    </ligand>
</feature>
<comment type="function">
    <text evidence="6">Specifically methylates the N7 position of guanine in position 527 of 16S rRNA.</text>
</comment>
<dbReference type="EC" id="2.1.1.170" evidence="6"/>
<dbReference type="GO" id="GO:0070043">
    <property type="term" value="F:rRNA (guanine-N7-)-methyltransferase activity"/>
    <property type="evidence" value="ECO:0007669"/>
    <property type="project" value="UniProtKB-UniRule"/>
</dbReference>
<organism evidence="7 8">
    <name type="scientific">Wenzhouxiangella limi</name>
    <dbReference type="NCBI Taxonomy" id="2707351"/>
    <lineage>
        <taxon>Bacteria</taxon>
        <taxon>Pseudomonadati</taxon>
        <taxon>Pseudomonadota</taxon>
        <taxon>Gammaproteobacteria</taxon>
        <taxon>Chromatiales</taxon>
        <taxon>Wenzhouxiangellaceae</taxon>
        <taxon>Wenzhouxiangella</taxon>
    </lineage>
</organism>
<evidence type="ECO:0000256" key="1">
    <source>
        <dbReference type="ARBA" id="ARBA00022490"/>
    </source>
</evidence>
<keyword evidence="3 6" id="KW-0489">Methyltransferase</keyword>
<keyword evidence="4 6" id="KW-0808">Transferase</keyword>
<dbReference type="Gene3D" id="3.40.50.150">
    <property type="entry name" value="Vaccinia Virus protein VP39"/>
    <property type="match status" value="1"/>
</dbReference>
<dbReference type="Proteomes" id="UP000484885">
    <property type="component" value="Unassembled WGS sequence"/>
</dbReference>
<comment type="similarity">
    <text evidence="6">Belongs to the methyltransferase superfamily. RNA methyltransferase RsmG family.</text>
</comment>
<dbReference type="EMBL" id="JAAGSC010000023">
    <property type="protein sequence ID" value="NDY94235.1"/>
    <property type="molecule type" value="Genomic_DNA"/>
</dbReference>
<dbReference type="Pfam" id="PF02527">
    <property type="entry name" value="GidB"/>
    <property type="match status" value="1"/>
</dbReference>
<feature type="binding site" evidence="6">
    <location>
        <position position="152"/>
    </location>
    <ligand>
        <name>S-adenosyl-L-methionine</name>
        <dbReference type="ChEBI" id="CHEBI:59789"/>
    </ligand>
</feature>
<evidence type="ECO:0000313" key="8">
    <source>
        <dbReference type="Proteomes" id="UP000484885"/>
    </source>
</evidence>
<comment type="subcellular location">
    <subcellularLocation>
        <location evidence="6">Cytoplasm</location>
    </subcellularLocation>
</comment>
<comment type="caution">
    <text evidence="7">The sequence shown here is derived from an EMBL/GenBank/DDBJ whole genome shotgun (WGS) entry which is preliminary data.</text>
</comment>
<feature type="binding site" evidence="6">
    <location>
        <begin position="137"/>
        <end position="138"/>
    </location>
    <ligand>
        <name>S-adenosyl-L-methionine</name>
        <dbReference type="ChEBI" id="CHEBI:59789"/>
    </ligand>
</feature>
<evidence type="ECO:0000256" key="5">
    <source>
        <dbReference type="ARBA" id="ARBA00022691"/>
    </source>
</evidence>
<feature type="binding site" evidence="6">
    <location>
        <position position="91"/>
    </location>
    <ligand>
        <name>S-adenosyl-L-methionine</name>
        <dbReference type="ChEBI" id="CHEBI:59789"/>
    </ligand>
</feature>
<dbReference type="PANTHER" id="PTHR31760">
    <property type="entry name" value="S-ADENOSYL-L-METHIONINE-DEPENDENT METHYLTRANSFERASES SUPERFAMILY PROTEIN"/>
    <property type="match status" value="1"/>
</dbReference>
<keyword evidence="8" id="KW-1185">Reference proteome</keyword>